<gene>
    <name evidence="1" type="ORF">ACFS25_26905</name>
</gene>
<sequence>MSDLRPTKSLRLQMQKWGRVLRKKDFQVLIFDHSGNFNYHDLPDDDRQWSLQG</sequence>
<dbReference type="Proteomes" id="UP001597512">
    <property type="component" value="Unassembled WGS sequence"/>
</dbReference>
<reference evidence="2" key="1">
    <citation type="journal article" date="2019" name="Int. J. Syst. Evol. Microbiol.">
        <title>The Global Catalogue of Microorganisms (GCM) 10K type strain sequencing project: providing services to taxonomists for standard genome sequencing and annotation.</title>
        <authorList>
            <consortium name="The Broad Institute Genomics Platform"/>
            <consortium name="The Broad Institute Genome Sequencing Center for Infectious Disease"/>
            <person name="Wu L."/>
            <person name="Ma J."/>
        </authorList>
    </citation>
    <scope>NUCLEOTIDE SEQUENCE [LARGE SCALE GENOMIC DNA]</scope>
    <source>
        <strain evidence="2">KCTC 52490</strain>
    </source>
</reference>
<protein>
    <submittedName>
        <fullName evidence="1">Uncharacterized protein</fullName>
    </submittedName>
</protein>
<dbReference type="InterPro" id="IPR027417">
    <property type="entry name" value="P-loop_NTPase"/>
</dbReference>
<evidence type="ECO:0000313" key="2">
    <source>
        <dbReference type="Proteomes" id="UP001597512"/>
    </source>
</evidence>
<evidence type="ECO:0000313" key="1">
    <source>
        <dbReference type="EMBL" id="MFD2937431.1"/>
    </source>
</evidence>
<proteinExistence type="predicted"/>
<comment type="caution">
    <text evidence="1">The sequence shown here is derived from an EMBL/GenBank/DDBJ whole genome shotgun (WGS) entry which is preliminary data.</text>
</comment>
<name>A0ABW6APQ5_9BACT</name>
<organism evidence="1 2">
    <name type="scientific">Spirosoma flavum</name>
    <dbReference type="NCBI Taxonomy" id="2048557"/>
    <lineage>
        <taxon>Bacteria</taxon>
        <taxon>Pseudomonadati</taxon>
        <taxon>Bacteroidota</taxon>
        <taxon>Cytophagia</taxon>
        <taxon>Cytophagales</taxon>
        <taxon>Cytophagaceae</taxon>
        <taxon>Spirosoma</taxon>
    </lineage>
</organism>
<dbReference type="RefSeq" id="WP_381507478.1">
    <property type="nucleotide sequence ID" value="NZ_JBHUOM010000028.1"/>
</dbReference>
<dbReference type="EMBL" id="JBHUOM010000028">
    <property type="protein sequence ID" value="MFD2937431.1"/>
    <property type="molecule type" value="Genomic_DNA"/>
</dbReference>
<keyword evidence="2" id="KW-1185">Reference proteome</keyword>
<dbReference type="Gene3D" id="3.40.50.300">
    <property type="entry name" value="P-loop containing nucleotide triphosphate hydrolases"/>
    <property type="match status" value="1"/>
</dbReference>
<accession>A0ABW6APQ5</accession>